<reference evidence="2 3" key="1">
    <citation type="submission" date="2022-06" db="EMBL/GenBank/DDBJ databases">
        <title>Ideonella sp. NS12-5 Genome sequencing and assembly.</title>
        <authorList>
            <person name="Jung Y."/>
        </authorList>
    </citation>
    <scope>NUCLEOTIDE SEQUENCE [LARGE SCALE GENOMIC DNA]</scope>
    <source>
        <strain evidence="2 3">NS12-5</strain>
    </source>
</reference>
<evidence type="ECO:0000313" key="3">
    <source>
        <dbReference type="Proteomes" id="UP001204851"/>
    </source>
</evidence>
<keyword evidence="3" id="KW-1185">Reference proteome</keyword>
<accession>A0ABT1BGW5</accession>
<comment type="caution">
    <text evidence="2">The sequence shown here is derived from an EMBL/GenBank/DDBJ whole genome shotgun (WGS) entry which is preliminary data.</text>
</comment>
<name>A0ABT1BGW5_9BURK</name>
<dbReference type="Proteomes" id="UP001204851">
    <property type="component" value="Unassembled WGS sequence"/>
</dbReference>
<organism evidence="2 3">
    <name type="scientific">Ideonella oryzae</name>
    <dbReference type="NCBI Taxonomy" id="2937441"/>
    <lineage>
        <taxon>Bacteria</taxon>
        <taxon>Pseudomonadati</taxon>
        <taxon>Pseudomonadota</taxon>
        <taxon>Betaproteobacteria</taxon>
        <taxon>Burkholderiales</taxon>
        <taxon>Sphaerotilaceae</taxon>
        <taxon>Ideonella</taxon>
    </lineage>
</organism>
<gene>
    <name evidence="2" type="ORF">M0L44_01890</name>
</gene>
<sequence>MLIPDEALLAWNPADRAEAQALIAAVQASAQRHAAELPEPPPEPTTCCGRGCIGCVWEGYYSALAYWRDESVLRWAN</sequence>
<dbReference type="Pfam" id="PF09791">
    <property type="entry name" value="Oxidored-like"/>
    <property type="match status" value="1"/>
</dbReference>
<dbReference type="InterPro" id="IPR019180">
    <property type="entry name" value="Oxidoreductase-like_N"/>
</dbReference>
<protein>
    <submittedName>
        <fullName evidence="2">Oxidoreductase-like domain-containing protein</fullName>
    </submittedName>
</protein>
<evidence type="ECO:0000313" key="2">
    <source>
        <dbReference type="EMBL" id="MCO5975474.1"/>
    </source>
</evidence>
<evidence type="ECO:0000259" key="1">
    <source>
        <dbReference type="Pfam" id="PF09791"/>
    </source>
</evidence>
<dbReference type="EMBL" id="JAMXMC010000001">
    <property type="protein sequence ID" value="MCO5975474.1"/>
    <property type="molecule type" value="Genomic_DNA"/>
</dbReference>
<proteinExistence type="predicted"/>
<dbReference type="RefSeq" id="WP_252767909.1">
    <property type="nucleotide sequence ID" value="NZ_JAMXMC010000001.1"/>
</dbReference>
<feature type="domain" description="Oxidoreductase-like" evidence="1">
    <location>
        <begin position="36"/>
        <end position="70"/>
    </location>
</feature>